<dbReference type="AlphaFoldDB" id="A0A183FA41"/>
<feature type="region of interest" description="Disordered" evidence="1">
    <location>
        <begin position="1"/>
        <end position="38"/>
    </location>
</feature>
<feature type="compositionally biased region" description="Polar residues" evidence="1">
    <location>
        <begin position="1"/>
        <end position="25"/>
    </location>
</feature>
<accession>A0A183FA41</accession>
<reference evidence="2 3" key="1">
    <citation type="submission" date="2018-11" db="EMBL/GenBank/DDBJ databases">
        <authorList>
            <consortium name="Pathogen Informatics"/>
        </authorList>
    </citation>
    <scope>NUCLEOTIDE SEQUENCE [LARGE SCALE GENOMIC DNA]</scope>
</reference>
<evidence type="ECO:0000313" key="3">
    <source>
        <dbReference type="Proteomes" id="UP000050761"/>
    </source>
</evidence>
<evidence type="ECO:0000313" key="2">
    <source>
        <dbReference type="EMBL" id="VDO30352.1"/>
    </source>
</evidence>
<name>A0A183FA41_HELPZ</name>
<protein>
    <submittedName>
        <fullName evidence="2 4">Uncharacterized protein</fullName>
    </submittedName>
</protein>
<dbReference type="EMBL" id="UZAH01006094">
    <property type="protein sequence ID" value="VDO30352.1"/>
    <property type="molecule type" value="Genomic_DNA"/>
</dbReference>
<keyword evidence="3" id="KW-1185">Reference proteome</keyword>
<reference evidence="4" key="2">
    <citation type="submission" date="2019-09" db="UniProtKB">
        <authorList>
            <consortium name="WormBaseParasite"/>
        </authorList>
    </citation>
    <scope>IDENTIFICATION</scope>
</reference>
<evidence type="ECO:0000313" key="4">
    <source>
        <dbReference type="WBParaSite" id="HPBE_0000303301-mRNA-1"/>
    </source>
</evidence>
<sequence>MPSDALLSTTSPKPPQNLSTTSVTGRSVGDASPKYNTGLIEKKGNIGLTRFASDGDSRPALHYRSA</sequence>
<organism evidence="3 4">
    <name type="scientific">Heligmosomoides polygyrus</name>
    <name type="common">Parasitic roundworm</name>
    <dbReference type="NCBI Taxonomy" id="6339"/>
    <lineage>
        <taxon>Eukaryota</taxon>
        <taxon>Metazoa</taxon>
        <taxon>Ecdysozoa</taxon>
        <taxon>Nematoda</taxon>
        <taxon>Chromadorea</taxon>
        <taxon>Rhabditida</taxon>
        <taxon>Rhabditina</taxon>
        <taxon>Rhabditomorpha</taxon>
        <taxon>Strongyloidea</taxon>
        <taxon>Heligmosomidae</taxon>
        <taxon>Heligmosomoides</taxon>
    </lineage>
</organism>
<accession>A0A3P7XLX3</accession>
<evidence type="ECO:0000256" key="1">
    <source>
        <dbReference type="SAM" id="MobiDB-lite"/>
    </source>
</evidence>
<gene>
    <name evidence="2" type="ORF">HPBE_LOCUS3034</name>
</gene>
<dbReference type="WBParaSite" id="HPBE_0000303301-mRNA-1">
    <property type="protein sequence ID" value="HPBE_0000303301-mRNA-1"/>
    <property type="gene ID" value="HPBE_0000303301"/>
</dbReference>
<proteinExistence type="predicted"/>
<dbReference type="Proteomes" id="UP000050761">
    <property type="component" value="Unassembled WGS sequence"/>
</dbReference>